<dbReference type="OrthoDB" id="2123952at2759"/>
<evidence type="ECO:0000256" key="1">
    <source>
        <dbReference type="SAM" id="MobiDB-lite"/>
    </source>
</evidence>
<feature type="domain" description="Zn(2)-C6 fungal-type" evidence="2">
    <location>
        <begin position="1"/>
        <end position="28"/>
    </location>
</feature>
<dbReference type="GO" id="GO:0008270">
    <property type="term" value="F:zinc ion binding"/>
    <property type="evidence" value="ECO:0007669"/>
    <property type="project" value="InterPro"/>
</dbReference>
<dbReference type="PROSITE" id="PS50048">
    <property type="entry name" value="ZN2_CY6_FUNGAL_2"/>
    <property type="match status" value="1"/>
</dbReference>
<evidence type="ECO:0000313" key="4">
    <source>
        <dbReference type="Proteomes" id="UP001165082"/>
    </source>
</evidence>
<dbReference type="CDD" id="cd00067">
    <property type="entry name" value="GAL4"/>
    <property type="match status" value="1"/>
</dbReference>
<evidence type="ECO:0000259" key="2">
    <source>
        <dbReference type="PROSITE" id="PS50048"/>
    </source>
</evidence>
<dbReference type="Gene3D" id="4.10.240.10">
    <property type="entry name" value="Zn(2)-C6 fungal-type DNA-binding domain"/>
    <property type="match status" value="1"/>
</dbReference>
<organism evidence="3 4">
    <name type="scientific">Triparma retinervis</name>
    <dbReference type="NCBI Taxonomy" id="2557542"/>
    <lineage>
        <taxon>Eukaryota</taxon>
        <taxon>Sar</taxon>
        <taxon>Stramenopiles</taxon>
        <taxon>Ochrophyta</taxon>
        <taxon>Bolidophyceae</taxon>
        <taxon>Parmales</taxon>
        <taxon>Triparmaceae</taxon>
        <taxon>Triparma</taxon>
    </lineage>
</organism>
<accession>A0A9W7FAM3</accession>
<dbReference type="EMBL" id="BRXZ01000231">
    <property type="protein sequence ID" value="GMI07898.1"/>
    <property type="molecule type" value="Genomic_DNA"/>
</dbReference>
<feature type="region of interest" description="Disordered" evidence="1">
    <location>
        <begin position="310"/>
        <end position="334"/>
    </location>
</feature>
<dbReference type="Gene3D" id="3.10.450.50">
    <property type="match status" value="1"/>
</dbReference>
<proteinExistence type="predicted"/>
<sequence length="781" mass="84872">MQCRVAKVKCDKHQPCDRCCRRGYECSAQARGPGRPPASETKKKKVVSELTEVSANTGRGKRRKVPRSSGGTASNKTKGKGIANRGQSANESEQLSYPPPYGMGQHNAPLHMMQQAGMAGHPGFPGHSGMVVGSGYPGHGIPPHGMAGHPGFQDPVNFPPPGFMGQLPGQMGQMPFGQIGQMPLGQMGQMQQIHTSFGSYWQPGYEMMGMPMPMQMEQPDVVTNRFFNLFTSDAYTAEKKQAVVSMLAYIGIERSSALLCRIALQALSLDVNISIGGTRLEDVRRVANTFHFGRFGAFPGLPNVLDGIPTTANPEDVKPPPVDTNPNLNPKDDKPQDFISSWLKDVDGDEMVASRVTWEGRTTYKVSKSFGEVFFDENLAKRCYSIGQDPWFNLMTTHEDENSQSPPDAGTYMNLFQKGKLFEKAIGCIISEPPLKIDFQKQTKLLTSTGHQIQVLLKVRSELSTDGKGLWQVMKLVKNPEQVLSPKDSSPKKPPPLYPIPATPFGYSQNPNNDVMSVNARVVSKAIDLLVQNNIGDLLELCAEDVFVDSGKVDPVVSICGTYIGKKQVANFCELFHSAFIIHNFHLSDYQPSGNVVKATANYEFTSKINSVRSKFQHKTPTRWMFNDDGKISGLFLEISSVEWTPYFQTTQTSNPLVKDIAGLGTATTSPVDSSPLSSNDDDSVKLKPRGQRESARDWKDTLEMFTRASRIPAGSAIATAGEATLTSTIAEGGHDEEASSMGSSSGGLSLFDGISGLTPQPGSSPLSLGSLGYVHGSNKS</sequence>
<evidence type="ECO:0000313" key="3">
    <source>
        <dbReference type="EMBL" id="GMI07898.1"/>
    </source>
</evidence>
<dbReference type="InterPro" id="IPR036864">
    <property type="entry name" value="Zn2-C6_fun-type_DNA-bd_sf"/>
</dbReference>
<dbReference type="Proteomes" id="UP001165082">
    <property type="component" value="Unassembled WGS sequence"/>
</dbReference>
<keyword evidence="4" id="KW-1185">Reference proteome</keyword>
<reference evidence="3" key="1">
    <citation type="submission" date="2022-07" db="EMBL/GenBank/DDBJ databases">
        <title>Genome analysis of Parmales, a sister group of diatoms, reveals the evolutionary specialization of diatoms from phago-mixotrophs to photoautotrophs.</title>
        <authorList>
            <person name="Ban H."/>
            <person name="Sato S."/>
            <person name="Yoshikawa S."/>
            <person name="Kazumasa Y."/>
            <person name="Nakamura Y."/>
            <person name="Ichinomiya M."/>
            <person name="Saitoh K."/>
            <person name="Sato N."/>
            <person name="Blanc-Mathieu R."/>
            <person name="Endo H."/>
            <person name="Kuwata A."/>
            <person name="Ogata H."/>
        </authorList>
    </citation>
    <scope>NUCLEOTIDE SEQUENCE</scope>
</reference>
<feature type="region of interest" description="Disordered" evidence="1">
    <location>
        <begin position="27"/>
        <end position="108"/>
    </location>
</feature>
<feature type="region of interest" description="Disordered" evidence="1">
    <location>
        <begin position="668"/>
        <end position="698"/>
    </location>
</feature>
<comment type="caution">
    <text evidence="3">The sequence shown here is derived from an EMBL/GenBank/DDBJ whole genome shotgun (WGS) entry which is preliminary data.</text>
</comment>
<name>A0A9W7FAM3_9STRA</name>
<dbReference type="SUPFAM" id="SSF54427">
    <property type="entry name" value="NTF2-like"/>
    <property type="match status" value="1"/>
</dbReference>
<dbReference type="GO" id="GO:0000981">
    <property type="term" value="F:DNA-binding transcription factor activity, RNA polymerase II-specific"/>
    <property type="evidence" value="ECO:0007669"/>
    <property type="project" value="InterPro"/>
</dbReference>
<feature type="compositionally biased region" description="Polar residues" evidence="1">
    <location>
        <begin position="85"/>
        <end position="95"/>
    </location>
</feature>
<dbReference type="Pfam" id="PF00172">
    <property type="entry name" value="Zn_clus"/>
    <property type="match status" value="1"/>
</dbReference>
<feature type="region of interest" description="Disordered" evidence="1">
    <location>
        <begin position="735"/>
        <end position="781"/>
    </location>
</feature>
<gene>
    <name evidence="3" type="ORF">TrRE_jg5471</name>
</gene>
<dbReference type="SUPFAM" id="SSF57701">
    <property type="entry name" value="Zn2/Cys6 DNA-binding domain"/>
    <property type="match status" value="1"/>
</dbReference>
<feature type="compositionally biased region" description="Low complexity" evidence="1">
    <location>
        <begin position="670"/>
        <end position="679"/>
    </location>
</feature>
<feature type="compositionally biased region" description="Low complexity" evidence="1">
    <location>
        <begin position="740"/>
        <end position="773"/>
    </location>
</feature>
<feature type="compositionally biased region" description="Basic and acidic residues" evidence="1">
    <location>
        <begin position="683"/>
        <end position="698"/>
    </location>
</feature>
<dbReference type="AlphaFoldDB" id="A0A9W7FAM3"/>
<protein>
    <recommendedName>
        <fullName evidence="2">Zn(2)-C6 fungal-type domain-containing protein</fullName>
    </recommendedName>
</protein>
<dbReference type="InterPro" id="IPR032710">
    <property type="entry name" value="NTF2-like_dom_sf"/>
</dbReference>
<dbReference type="InterPro" id="IPR001138">
    <property type="entry name" value="Zn2Cys6_DnaBD"/>
</dbReference>